<evidence type="ECO:0000256" key="3">
    <source>
        <dbReference type="ARBA" id="ARBA00022982"/>
    </source>
</evidence>
<evidence type="ECO:0000313" key="5">
    <source>
        <dbReference type="EMBL" id="MDR9778557.1"/>
    </source>
</evidence>
<dbReference type="EMBL" id="JAVLSF010000945">
    <property type="protein sequence ID" value="MDR9778557.1"/>
    <property type="molecule type" value="Genomic_DNA"/>
</dbReference>
<dbReference type="GO" id="GO:0016491">
    <property type="term" value="F:oxidoreductase activity"/>
    <property type="evidence" value="ECO:0007669"/>
    <property type="project" value="TreeGrafter"/>
</dbReference>
<keyword evidence="1" id="KW-0285">Flavoprotein</keyword>
<dbReference type="PROSITE" id="PS50902">
    <property type="entry name" value="FLAVODOXIN_LIKE"/>
    <property type="match status" value="1"/>
</dbReference>
<dbReference type="InterPro" id="IPR008254">
    <property type="entry name" value="Flavodoxin/NO_synth"/>
</dbReference>
<keyword evidence="3" id="KW-0249">Electron transport</keyword>
<dbReference type="InterPro" id="IPR001094">
    <property type="entry name" value="Flavdoxin-like"/>
</dbReference>
<dbReference type="GO" id="GO:0010181">
    <property type="term" value="F:FMN binding"/>
    <property type="evidence" value="ECO:0007669"/>
    <property type="project" value="InterPro"/>
</dbReference>
<keyword evidence="2" id="KW-0288">FMN</keyword>
<evidence type="ECO:0000256" key="2">
    <source>
        <dbReference type="ARBA" id="ARBA00022643"/>
    </source>
</evidence>
<feature type="non-terminal residue" evidence="5">
    <location>
        <position position="1"/>
    </location>
</feature>
<name>A0AAJ2H3I5_9HYPH</name>
<protein>
    <submittedName>
        <fullName evidence="5">Flavodoxin family protein</fullName>
    </submittedName>
</protein>
<accession>A0AAJ2H3I5</accession>
<dbReference type="SUPFAM" id="SSF52218">
    <property type="entry name" value="Flavoproteins"/>
    <property type="match status" value="1"/>
</dbReference>
<keyword evidence="3" id="KW-0813">Transport</keyword>
<dbReference type="PRINTS" id="PR00369">
    <property type="entry name" value="FLAVODOXIN"/>
</dbReference>
<dbReference type="Proteomes" id="UP001268610">
    <property type="component" value="Unassembled WGS sequence"/>
</dbReference>
<dbReference type="InterPro" id="IPR029039">
    <property type="entry name" value="Flavoprotein-like_sf"/>
</dbReference>
<sequence>NIHQLAPRPFANASKFNGDHKCHAEISNQTPWLIIYASQTGFAEQIAWRTAQSLHQAEITTQVIPIHQLNVAQLHSAKKALFVVSTYGQGQAPDHARPFAKKQLKQPLDLSGLDYAVLALGDQEYQDT</sequence>
<gene>
    <name evidence="5" type="ORF">RJJ65_39120</name>
</gene>
<dbReference type="PANTHER" id="PTHR19384">
    <property type="entry name" value="NITRIC OXIDE SYNTHASE-RELATED"/>
    <property type="match status" value="1"/>
</dbReference>
<feature type="non-terminal residue" evidence="5">
    <location>
        <position position="128"/>
    </location>
</feature>
<organism evidence="5 6">
    <name type="scientific">Rhizobium hidalgonense</name>
    <dbReference type="NCBI Taxonomy" id="1538159"/>
    <lineage>
        <taxon>Bacteria</taxon>
        <taxon>Pseudomonadati</taxon>
        <taxon>Pseudomonadota</taxon>
        <taxon>Alphaproteobacteria</taxon>
        <taxon>Hyphomicrobiales</taxon>
        <taxon>Rhizobiaceae</taxon>
        <taxon>Rhizobium/Agrobacterium group</taxon>
        <taxon>Rhizobium</taxon>
    </lineage>
</organism>
<feature type="domain" description="Flavodoxin-like" evidence="4">
    <location>
        <begin position="32"/>
        <end position="128"/>
    </location>
</feature>
<proteinExistence type="predicted"/>
<dbReference type="PANTHER" id="PTHR19384:SF17">
    <property type="entry name" value="NADPH--CYTOCHROME P450 REDUCTASE"/>
    <property type="match status" value="1"/>
</dbReference>
<evidence type="ECO:0000313" key="6">
    <source>
        <dbReference type="Proteomes" id="UP001268610"/>
    </source>
</evidence>
<evidence type="ECO:0000259" key="4">
    <source>
        <dbReference type="PROSITE" id="PS50902"/>
    </source>
</evidence>
<evidence type="ECO:0000256" key="1">
    <source>
        <dbReference type="ARBA" id="ARBA00022630"/>
    </source>
</evidence>
<dbReference type="GO" id="GO:0005829">
    <property type="term" value="C:cytosol"/>
    <property type="evidence" value="ECO:0007669"/>
    <property type="project" value="TreeGrafter"/>
</dbReference>
<comment type="caution">
    <text evidence="5">The sequence shown here is derived from an EMBL/GenBank/DDBJ whole genome shotgun (WGS) entry which is preliminary data.</text>
</comment>
<dbReference type="Pfam" id="PF00258">
    <property type="entry name" value="Flavodoxin_1"/>
    <property type="match status" value="1"/>
</dbReference>
<dbReference type="Gene3D" id="3.40.50.360">
    <property type="match status" value="1"/>
</dbReference>
<dbReference type="RefSeq" id="WP_310866590.1">
    <property type="nucleotide sequence ID" value="NZ_JAVLSF010000945.1"/>
</dbReference>
<dbReference type="AlphaFoldDB" id="A0AAJ2H3I5"/>
<dbReference type="GO" id="GO:0050660">
    <property type="term" value="F:flavin adenine dinucleotide binding"/>
    <property type="evidence" value="ECO:0007669"/>
    <property type="project" value="TreeGrafter"/>
</dbReference>
<reference evidence="5" key="1">
    <citation type="submission" date="2023-04" db="EMBL/GenBank/DDBJ databases">
        <title>Genomic characterization of faba bean (Vicia faba) microsymbionts in Mexican soils.</title>
        <authorList>
            <person name="Rivera Orduna F.N."/>
            <person name="Guevara-Luna J."/>
            <person name="Yan J."/>
            <person name="Arroyo-Herrera I."/>
            <person name="Li Y."/>
            <person name="Vasquez-Murrieta M.S."/>
            <person name="Wang E.T."/>
        </authorList>
    </citation>
    <scope>NUCLEOTIDE SEQUENCE</scope>
    <source>
        <strain evidence="5">CH26</strain>
    </source>
</reference>